<dbReference type="Gene3D" id="3.30.420.60">
    <property type="entry name" value="eRF1 domain 2"/>
    <property type="match status" value="1"/>
</dbReference>
<dbReference type="NCBIfam" id="TIGR00111">
    <property type="entry name" value="pelota"/>
    <property type="match status" value="1"/>
</dbReference>
<evidence type="ECO:0000313" key="12">
    <source>
        <dbReference type="Proteomes" id="UP000001304"/>
    </source>
</evidence>
<comment type="similarity">
    <text evidence="3 9">Belongs to the eukaryotic release factor 1 family. Pelota subfamily.</text>
</comment>
<feature type="domain" description="eRF1/Pelota-like N-terminal" evidence="10">
    <location>
        <begin position="1"/>
        <end position="123"/>
    </location>
</feature>
<gene>
    <name evidence="9" type="primary">pelA</name>
    <name evidence="11" type="ordered locus">Igag_1311</name>
</gene>
<dbReference type="Pfam" id="PF03465">
    <property type="entry name" value="eRF1_3"/>
    <property type="match status" value="1"/>
</dbReference>
<keyword evidence="5 9" id="KW-0540">Nuclease</keyword>
<dbReference type="GO" id="GO:0071025">
    <property type="term" value="P:RNA surveillance"/>
    <property type="evidence" value="ECO:0007669"/>
    <property type="project" value="InterPro"/>
</dbReference>
<comment type="cofactor">
    <cofactor evidence="1 9">
        <name>a divalent metal cation</name>
        <dbReference type="ChEBI" id="CHEBI:60240"/>
    </cofactor>
</comment>
<keyword evidence="4 9" id="KW-0963">Cytoplasm</keyword>
<comment type="subcellular location">
    <subcellularLocation>
        <location evidence="2 9">Cytoplasm</location>
    </subcellularLocation>
</comment>
<dbReference type="EC" id="3.1.-.-" evidence="9"/>
<evidence type="ECO:0000256" key="9">
    <source>
        <dbReference type="HAMAP-Rule" id="MF_01853"/>
    </source>
</evidence>
<evidence type="ECO:0000256" key="6">
    <source>
        <dbReference type="ARBA" id="ARBA00022723"/>
    </source>
</evidence>
<dbReference type="Gene3D" id="2.30.30.870">
    <property type="entry name" value="Pelota, domain A"/>
    <property type="match status" value="1"/>
</dbReference>
<keyword evidence="6 9" id="KW-0479">Metal-binding</keyword>
<evidence type="ECO:0000256" key="8">
    <source>
        <dbReference type="ARBA" id="ARBA00022801"/>
    </source>
</evidence>
<dbReference type="InterPro" id="IPR004405">
    <property type="entry name" value="TF_pelota"/>
</dbReference>
<organism evidence="11 12">
    <name type="scientific">Ignisphaera aggregans (strain DSM 17230 / JCM 13409 / AQ1.S1)</name>
    <dbReference type="NCBI Taxonomy" id="583356"/>
    <lineage>
        <taxon>Archaea</taxon>
        <taxon>Thermoproteota</taxon>
        <taxon>Thermoprotei</taxon>
        <taxon>Desulfurococcales</taxon>
        <taxon>Desulfurococcaceae</taxon>
        <taxon>Ignisphaera</taxon>
    </lineage>
</organism>
<dbReference type="InterPro" id="IPR038069">
    <property type="entry name" value="Pelota/DOM34_N"/>
</dbReference>
<evidence type="ECO:0000256" key="1">
    <source>
        <dbReference type="ARBA" id="ARBA00001968"/>
    </source>
</evidence>
<dbReference type="InterPro" id="IPR058547">
    <property type="entry name" value="Pelota_N"/>
</dbReference>
<dbReference type="InterPro" id="IPR023521">
    <property type="entry name" value="Pelota_arc"/>
</dbReference>
<dbReference type="GO" id="GO:0070966">
    <property type="term" value="P:nuclear-transcribed mRNA catabolic process, no-go decay"/>
    <property type="evidence" value="ECO:0007669"/>
    <property type="project" value="InterPro"/>
</dbReference>
<comment type="domain">
    <text evidence="9">The N-terminal domain has the RNA-binding Sm fold. It harbors the endoribonuclease activity.</text>
</comment>
<dbReference type="AlphaFoldDB" id="E0SPQ9"/>
<dbReference type="Proteomes" id="UP000001304">
    <property type="component" value="Chromosome"/>
</dbReference>
<keyword evidence="8 9" id="KW-0378">Hydrolase</keyword>
<comment type="function">
    <text evidence="9">May function in recognizing stalled ribosomes, interact with stem-loop structures in stalled mRNA molecules, and effect endonucleolytic cleavage of the mRNA. May play a role in the release non-functional ribosomes and degradation of damaged mRNAs. Has endoribonuclease activity.</text>
</comment>
<dbReference type="GO" id="GO:0046872">
    <property type="term" value="F:metal ion binding"/>
    <property type="evidence" value="ECO:0007669"/>
    <property type="project" value="UniProtKB-UniRule"/>
</dbReference>
<dbReference type="GO" id="GO:0005737">
    <property type="term" value="C:cytoplasm"/>
    <property type="evidence" value="ECO:0007669"/>
    <property type="project" value="UniProtKB-SubCell"/>
</dbReference>
<accession>E0SPQ9</accession>
<dbReference type="Pfam" id="PF26356">
    <property type="entry name" value="Pelota_N"/>
    <property type="match status" value="1"/>
</dbReference>
<evidence type="ECO:0000256" key="4">
    <source>
        <dbReference type="ARBA" id="ARBA00022490"/>
    </source>
</evidence>
<dbReference type="SUPFAM" id="SSF159065">
    <property type="entry name" value="Dom34/Pelota N-terminal domain-like"/>
    <property type="match status" value="1"/>
</dbReference>
<keyword evidence="12" id="KW-1185">Reference proteome</keyword>
<evidence type="ECO:0000256" key="5">
    <source>
        <dbReference type="ARBA" id="ARBA00022722"/>
    </source>
</evidence>
<dbReference type="GO" id="GO:0070481">
    <property type="term" value="P:nuclear-transcribed mRNA catabolic process, non-stop decay"/>
    <property type="evidence" value="ECO:0007669"/>
    <property type="project" value="InterPro"/>
</dbReference>
<dbReference type="PANTHER" id="PTHR10853">
    <property type="entry name" value="PELOTA"/>
    <property type="match status" value="1"/>
</dbReference>
<dbReference type="InterPro" id="IPR005142">
    <property type="entry name" value="eRF1_3"/>
</dbReference>
<keyword evidence="7 9" id="KW-0255">Endonuclease</keyword>
<dbReference type="SUPFAM" id="SSF55315">
    <property type="entry name" value="L30e-like"/>
    <property type="match status" value="1"/>
</dbReference>
<dbReference type="InterPro" id="IPR029064">
    <property type="entry name" value="Ribosomal_eL30-like_sf"/>
</dbReference>
<dbReference type="GO" id="GO:0032790">
    <property type="term" value="P:ribosome disassembly"/>
    <property type="evidence" value="ECO:0007669"/>
    <property type="project" value="TreeGrafter"/>
</dbReference>
<dbReference type="InterPro" id="IPR005140">
    <property type="entry name" value="eRF1_Pelota-like_N"/>
</dbReference>
<proteinExistence type="inferred from homology"/>
<dbReference type="EMBL" id="CP002098">
    <property type="protein sequence ID" value="ADM28115.1"/>
    <property type="molecule type" value="Genomic_DNA"/>
</dbReference>
<comment type="subunit">
    <text evidence="9">Monomer.</text>
</comment>
<protein>
    <recommendedName>
        <fullName evidence="9">Protein pelota homolog</fullName>
        <ecNumber evidence="9">3.1.-.-</ecNumber>
    </recommendedName>
</protein>
<dbReference type="GO" id="GO:0016787">
    <property type="term" value="F:hydrolase activity"/>
    <property type="evidence" value="ECO:0007669"/>
    <property type="project" value="UniProtKB-KW"/>
</dbReference>
<evidence type="ECO:0000313" key="11">
    <source>
        <dbReference type="EMBL" id="ADM28115.1"/>
    </source>
</evidence>
<dbReference type="GO" id="GO:0004519">
    <property type="term" value="F:endonuclease activity"/>
    <property type="evidence" value="ECO:0007669"/>
    <property type="project" value="UniProtKB-UniRule"/>
</dbReference>
<dbReference type="PANTHER" id="PTHR10853:SF0">
    <property type="entry name" value="PROTEIN PELOTA HOMOLOG"/>
    <property type="match status" value="1"/>
</dbReference>
<dbReference type="InterPro" id="IPR042226">
    <property type="entry name" value="eFR1_2_sf"/>
</dbReference>
<name>E0SPQ9_IGNAA</name>
<dbReference type="GO" id="GO:0070651">
    <property type="term" value="P:nonfunctional rRNA decay"/>
    <property type="evidence" value="ECO:0007669"/>
    <property type="project" value="TreeGrafter"/>
</dbReference>
<dbReference type="KEGG" id="iag:Igag_1311"/>
<dbReference type="SUPFAM" id="SSF53137">
    <property type="entry name" value="Translational machinery components"/>
    <property type="match status" value="1"/>
</dbReference>
<evidence type="ECO:0000256" key="2">
    <source>
        <dbReference type="ARBA" id="ARBA00004496"/>
    </source>
</evidence>
<dbReference type="Gene3D" id="3.30.1330.30">
    <property type="match status" value="1"/>
</dbReference>
<evidence type="ECO:0000256" key="3">
    <source>
        <dbReference type="ARBA" id="ARBA00009504"/>
    </source>
</evidence>
<reference evidence="11 12" key="1">
    <citation type="journal article" date="2010" name="Stand. Genomic Sci.">
        <title>Complete genome sequence of Ignisphaera aggregans type strain (AQ1.S1).</title>
        <authorList>
            <person name="Goker M."/>
            <person name="Held B."/>
            <person name="Lapidus A."/>
            <person name="Nolan M."/>
            <person name="Spring S."/>
            <person name="Yasawong M."/>
            <person name="Lucas S."/>
            <person name="Glavina Del Rio T."/>
            <person name="Tice H."/>
            <person name="Cheng J.F."/>
            <person name="Goodwin L."/>
            <person name="Tapia R."/>
            <person name="Pitluck S."/>
            <person name="Liolios K."/>
            <person name="Ivanova N."/>
            <person name="Mavromatis K."/>
            <person name="Mikhailova N."/>
            <person name="Pati A."/>
            <person name="Chen A."/>
            <person name="Palaniappan K."/>
            <person name="Brambilla E."/>
            <person name="Land M."/>
            <person name="Hauser L."/>
            <person name="Chang Y.J."/>
            <person name="Jeffries C.D."/>
            <person name="Brettin T."/>
            <person name="Detter J.C."/>
            <person name="Han C."/>
            <person name="Rohde M."/>
            <person name="Sikorski J."/>
            <person name="Woyke T."/>
            <person name="Bristow J."/>
            <person name="Eisen J.A."/>
            <person name="Markowitz V."/>
            <person name="Hugenholtz P."/>
            <person name="Kyrpides N.C."/>
            <person name="Klenk H.P."/>
        </authorList>
    </citation>
    <scope>NUCLEOTIDE SEQUENCE [LARGE SCALE GENOMIC DNA]</scope>
    <source>
        <strain evidence="12">DSM 17230 / JCM 13409 / AQ1.S1</strain>
    </source>
</reference>
<dbReference type="STRING" id="583356.Igag_1311"/>
<sequence length="347" mass="39294">MRIDILDDKHGVLRVRIDSEDDLWLLSLMISRGDIVKAVTLRDVSIGDEKRKIPMVLSIEVIRTEFQAFTNRLRVHGIVVEGPDRFGVKGSHHTISIDIGSEVTIFKKVWSKDFIESILRFSRPINILLVAVDFDEYAVALIQQQGVKIVDERSVSLPVSDYGFDEEKNRLVEELAKKIVDIAHRYRISDIVIGSPGSLKDEVRRRILELDPDIRVYTDSVANGGYAGIQELLHRDVIGRMLRDTAIVKATEILNEFDYLLVKDIERVAYGLNDIEMLSDIGAIEKLVIVDEIVMSGDDRERIDKILRGVMERRGEVVIVPSNTPIGERLKMLGGAVAILRYRVPRG</sequence>
<dbReference type="HAMAP" id="MF_01853">
    <property type="entry name" value="PelO"/>
    <property type="match status" value="1"/>
</dbReference>
<evidence type="ECO:0000259" key="10">
    <source>
        <dbReference type="SMART" id="SM01194"/>
    </source>
</evidence>
<evidence type="ECO:0000256" key="7">
    <source>
        <dbReference type="ARBA" id="ARBA00022759"/>
    </source>
</evidence>
<dbReference type="HOGENOM" id="CLU_023334_0_0_2"/>
<dbReference type="SMART" id="SM01194">
    <property type="entry name" value="eRF1_1"/>
    <property type="match status" value="1"/>
</dbReference>